<feature type="domain" description="BTB" evidence="1">
    <location>
        <begin position="153"/>
        <end position="220"/>
    </location>
</feature>
<evidence type="ECO:0000313" key="3">
    <source>
        <dbReference type="Proteomes" id="UP000604046"/>
    </source>
</evidence>
<dbReference type="SUPFAM" id="SSF54695">
    <property type="entry name" value="POZ domain"/>
    <property type="match status" value="1"/>
</dbReference>
<dbReference type="PROSITE" id="PS50097">
    <property type="entry name" value="BTB"/>
    <property type="match status" value="1"/>
</dbReference>
<organism evidence="2 3">
    <name type="scientific">Symbiodinium natans</name>
    <dbReference type="NCBI Taxonomy" id="878477"/>
    <lineage>
        <taxon>Eukaryota</taxon>
        <taxon>Sar</taxon>
        <taxon>Alveolata</taxon>
        <taxon>Dinophyceae</taxon>
        <taxon>Suessiales</taxon>
        <taxon>Symbiodiniaceae</taxon>
        <taxon>Symbiodinium</taxon>
    </lineage>
</organism>
<reference evidence="2" key="1">
    <citation type="submission" date="2021-02" db="EMBL/GenBank/DDBJ databases">
        <authorList>
            <person name="Dougan E. K."/>
            <person name="Rhodes N."/>
            <person name="Thang M."/>
            <person name="Chan C."/>
        </authorList>
    </citation>
    <scope>NUCLEOTIDE SEQUENCE</scope>
</reference>
<proteinExistence type="predicted"/>
<dbReference type="CDD" id="cd18186">
    <property type="entry name" value="BTB_POZ_ZBTB_KLHL-like"/>
    <property type="match status" value="1"/>
</dbReference>
<dbReference type="InterPro" id="IPR044714">
    <property type="entry name" value="AtSIBP1-like"/>
</dbReference>
<protein>
    <recommendedName>
        <fullName evidence="1">BTB domain-containing protein</fullName>
    </recommendedName>
</protein>
<dbReference type="InterPro" id="IPR011333">
    <property type="entry name" value="SKP1/BTB/POZ_sf"/>
</dbReference>
<dbReference type="SMART" id="SM00225">
    <property type="entry name" value="BTB"/>
    <property type="match status" value="1"/>
</dbReference>
<gene>
    <name evidence="2" type="ORF">SNAT2548_LOCUS14721</name>
</gene>
<dbReference type="OrthoDB" id="6359943at2759"/>
<sequence length="320" mass="35584">MRLSLRRSFHGLKLRILQEQCSPHWAPILHAAILDGVTRPEIHKTILDILTWLLRMGADPKQEAPAGAHNFDIWKTNQREETTVNVNLVGHTALSLTLALHEALWGVDWQVERSFLESVVSVISTPPRASEKVTINPGVLDRWEAVLEMTDTHNVTFETADGEVTAHDMVLAAASPVLKAMLESCMVEGVQKRIKVLNDPSSGVSLFLDMLYTNATRRNPDHQTTLVALDLAHRWQVENVVQVLADVLQDMIGVHSFIDITEAAVLKKLQSLERACVSFGTKSSKIQAMLQKGSLPPLVCKLLGNSEANKESAKKKRKVY</sequence>
<dbReference type="AlphaFoldDB" id="A0A812MWL3"/>
<name>A0A812MWL3_9DINO</name>
<comment type="caution">
    <text evidence="2">The sequence shown here is derived from an EMBL/GenBank/DDBJ whole genome shotgun (WGS) entry which is preliminary data.</text>
</comment>
<evidence type="ECO:0000259" key="1">
    <source>
        <dbReference type="PROSITE" id="PS50097"/>
    </source>
</evidence>
<evidence type="ECO:0000313" key="2">
    <source>
        <dbReference type="EMBL" id="CAE7277652.1"/>
    </source>
</evidence>
<keyword evidence="3" id="KW-1185">Reference proteome</keyword>
<dbReference type="Gene3D" id="3.30.710.10">
    <property type="entry name" value="Potassium Channel Kv1.1, Chain A"/>
    <property type="match status" value="1"/>
</dbReference>
<dbReference type="InterPro" id="IPR000210">
    <property type="entry name" value="BTB/POZ_dom"/>
</dbReference>
<dbReference type="EMBL" id="CAJNDS010001768">
    <property type="protein sequence ID" value="CAE7277652.1"/>
    <property type="molecule type" value="Genomic_DNA"/>
</dbReference>
<accession>A0A812MWL3</accession>
<dbReference type="Proteomes" id="UP000604046">
    <property type="component" value="Unassembled WGS sequence"/>
</dbReference>
<dbReference type="PANTHER" id="PTHR46672">
    <property type="entry name" value="OS08G0495500 PROTEIN-RELATED"/>
    <property type="match status" value="1"/>
</dbReference>
<dbReference type="PANTHER" id="PTHR46672:SF8">
    <property type="entry name" value="BTB DOMAIN-CONTAINING PROTEIN"/>
    <property type="match status" value="1"/>
</dbReference>
<dbReference type="Pfam" id="PF00651">
    <property type="entry name" value="BTB"/>
    <property type="match status" value="1"/>
</dbReference>